<dbReference type="Proteomes" id="UP001215087">
    <property type="component" value="Unassembled WGS sequence"/>
</dbReference>
<gene>
    <name evidence="1" type="ORF">PTZ04_17540</name>
</gene>
<protein>
    <submittedName>
        <fullName evidence="1">Uncharacterized protein</fullName>
    </submittedName>
</protein>
<reference evidence="1 2" key="1">
    <citation type="submission" date="2023-02" db="EMBL/GenBank/DDBJ databases">
        <title>Comparative genome analysis of Eubacterium limosum species.</title>
        <authorList>
            <person name="Bak J.E."/>
        </authorList>
    </citation>
    <scope>NUCLEOTIDE SEQUENCE [LARGE SCALE GENOMIC DNA]</scope>
    <source>
        <strain evidence="1 2">KGMB01548</strain>
    </source>
</reference>
<comment type="caution">
    <text evidence="1">The sequence shown here is derived from an EMBL/GenBank/DDBJ whole genome shotgun (WGS) entry which is preliminary data.</text>
</comment>
<sequence length="49" mass="5194">MVAAAQKNRPLVKAAVPALRKFCGAAVFSCKGCGSCRCVLRRKVGARIM</sequence>
<dbReference type="GeneID" id="62697935"/>
<evidence type="ECO:0000313" key="1">
    <source>
        <dbReference type="EMBL" id="MDE1472062.1"/>
    </source>
</evidence>
<evidence type="ECO:0000313" key="2">
    <source>
        <dbReference type="Proteomes" id="UP001215087"/>
    </source>
</evidence>
<dbReference type="RefSeq" id="WP_004607952.1">
    <property type="nucleotide sequence ID" value="NZ_JAQSVD010000012.1"/>
</dbReference>
<name>A0ABT5USW7_EUBLI</name>
<proteinExistence type="predicted"/>
<dbReference type="EMBL" id="JAQSVD010000012">
    <property type="protein sequence ID" value="MDE1472062.1"/>
    <property type="molecule type" value="Genomic_DNA"/>
</dbReference>
<accession>A0ABT5USW7</accession>
<keyword evidence="2" id="KW-1185">Reference proteome</keyword>
<organism evidence="1 2">
    <name type="scientific">Eubacterium limosum</name>
    <dbReference type="NCBI Taxonomy" id="1736"/>
    <lineage>
        <taxon>Bacteria</taxon>
        <taxon>Bacillati</taxon>
        <taxon>Bacillota</taxon>
        <taxon>Clostridia</taxon>
        <taxon>Eubacteriales</taxon>
        <taxon>Eubacteriaceae</taxon>
        <taxon>Eubacterium</taxon>
    </lineage>
</organism>